<dbReference type="InterPro" id="IPR052355">
    <property type="entry name" value="CENP-V-like"/>
</dbReference>
<dbReference type="Pfam" id="PF04828">
    <property type="entry name" value="GFA"/>
    <property type="match status" value="1"/>
</dbReference>
<dbReference type="PROSITE" id="PS51891">
    <property type="entry name" value="CENP_V_GFA"/>
    <property type="match status" value="1"/>
</dbReference>
<dbReference type="PANTHER" id="PTHR28620">
    <property type="entry name" value="CENTROMERE PROTEIN V"/>
    <property type="match status" value="1"/>
</dbReference>
<comment type="similarity">
    <text evidence="1">Belongs to the Gfa family.</text>
</comment>
<dbReference type="SUPFAM" id="SSF51316">
    <property type="entry name" value="Mss4-like"/>
    <property type="match status" value="1"/>
</dbReference>
<comment type="caution">
    <text evidence="5">The sequence shown here is derived from an EMBL/GenBank/DDBJ whole genome shotgun (WGS) entry which is preliminary data.</text>
</comment>
<gene>
    <name evidence="5" type="ORF">ACFSC0_16285</name>
</gene>
<feature type="domain" description="CENP-V/GFA" evidence="4">
    <location>
        <begin position="4"/>
        <end position="117"/>
    </location>
</feature>
<organism evidence="5 6">
    <name type="scientific">Phenylobacterium terrae</name>
    <dbReference type="NCBI Taxonomy" id="2665495"/>
    <lineage>
        <taxon>Bacteria</taxon>
        <taxon>Pseudomonadati</taxon>
        <taxon>Pseudomonadota</taxon>
        <taxon>Alphaproteobacteria</taxon>
        <taxon>Caulobacterales</taxon>
        <taxon>Caulobacteraceae</taxon>
        <taxon>Phenylobacterium</taxon>
    </lineage>
</organism>
<keyword evidence="2" id="KW-0479">Metal-binding</keyword>
<evidence type="ECO:0000256" key="2">
    <source>
        <dbReference type="ARBA" id="ARBA00022723"/>
    </source>
</evidence>
<evidence type="ECO:0000256" key="1">
    <source>
        <dbReference type="ARBA" id="ARBA00005495"/>
    </source>
</evidence>
<name>A0ABW4N4C0_9CAUL</name>
<dbReference type="InterPro" id="IPR011057">
    <property type="entry name" value="Mss4-like_sf"/>
</dbReference>
<dbReference type="RefSeq" id="WP_377281924.1">
    <property type="nucleotide sequence ID" value="NZ_JBHRSI010000005.1"/>
</dbReference>
<dbReference type="EMBL" id="JBHUEY010000006">
    <property type="protein sequence ID" value="MFD1784962.1"/>
    <property type="molecule type" value="Genomic_DNA"/>
</dbReference>
<dbReference type="Gene3D" id="2.170.150.70">
    <property type="match status" value="1"/>
</dbReference>
<dbReference type="PANTHER" id="PTHR28620:SF1">
    <property type="entry name" value="CENP-V_GFA DOMAIN-CONTAINING PROTEIN"/>
    <property type="match status" value="1"/>
</dbReference>
<evidence type="ECO:0000313" key="6">
    <source>
        <dbReference type="Proteomes" id="UP001597237"/>
    </source>
</evidence>
<evidence type="ECO:0000313" key="5">
    <source>
        <dbReference type="EMBL" id="MFD1784962.1"/>
    </source>
</evidence>
<evidence type="ECO:0000256" key="3">
    <source>
        <dbReference type="ARBA" id="ARBA00022833"/>
    </source>
</evidence>
<keyword evidence="3" id="KW-0862">Zinc</keyword>
<dbReference type="Proteomes" id="UP001597237">
    <property type="component" value="Unassembled WGS sequence"/>
</dbReference>
<accession>A0ABW4N4C0</accession>
<sequence length="144" mass="15777">MSELAGRCHCGAIKVLLHPARTPEELPLRACQCGFCRRHGAATTSDPESRLFIEAAPGALTRYRFGRKQVDALICAECGVYVASYLPLNGRGLATLNAWGAGLEAFQGRTPEPVTYDDETDEEKLARRRARWTPTELVEAMPSA</sequence>
<evidence type="ECO:0000259" key="4">
    <source>
        <dbReference type="PROSITE" id="PS51891"/>
    </source>
</evidence>
<proteinExistence type="inferred from homology"/>
<protein>
    <submittedName>
        <fullName evidence="5">GFA family protein</fullName>
    </submittedName>
</protein>
<dbReference type="InterPro" id="IPR006913">
    <property type="entry name" value="CENP-V/GFA"/>
</dbReference>
<reference evidence="6" key="1">
    <citation type="journal article" date="2019" name="Int. J. Syst. Evol. Microbiol.">
        <title>The Global Catalogue of Microorganisms (GCM) 10K type strain sequencing project: providing services to taxonomists for standard genome sequencing and annotation.</title>
        <authorList>
            <consortium name="The Broad Institute Genomics Platform"/>
            <consortium name="The Broad Institute Genome Sequencing Center for Infectious Disease"/>
            <person name="Wu L."/>
            <person name="Ma J."/>
        </authorList>
    </citation>
    <scope>NUCLEOTIDE SEQUENCE [LARGE SCALE GENOMIC DNA]</scope>
    <source>
        <strain evidence="6">DFY28</strain>
    </source>
</reference>
<keyword evidence="6" id="KW-1185">Reference proteome</keyword>